<sequence>MEYTAPMLTVAELPEYLRTASRLLADAERRAIVDYLAEHPAAGDLLEGTGGVRKLRWARAGRGKSGGVGVIYYFHSGAMPLYLLSMFAKNERANLSQAERNTLAGLVRVLVKIWLER</sequence>
<dbReference type="AlphaFoldDB" id="A0A060NGN4"/>
<dbReference type="Pfam" id="PF06296">
    <property type="entry name" value="RelE"/>
    <property type="match status" value="1"/>
</dbReference>
<dbReference type="EMBL" id="AP014568">
    <property type="protein sequence ID" value="BAO80896.1"/>
    <property type="molecule type" value="Genomic_DNA"/>
</dbReference>
<protein>
    <submittedName>
        <fullName evidence="1">Cytotoxic translational repressor of toxin-antitoxin stability system</fullName>
    </submittedName>
</protein>
<dbReference type="STRING" id="1458425.SRAA_1042"/>
<dbReference type="KEGG" id="cbaa:SRAA_1042"/>
<accession>A0A060NGN4</accession>
<evidence type="ECO:0000313" key="1">
    <source>
        <dbReference type="EMBL" id="BAO80896.1"/>
    </source>
</evidence>
<gene>
    <name evidence="1" type="ORF">SRAA_1042</name>
</gene>
<organism evidence="1 2">
    <name type="scientific">Serpentinimonas raichei</name>
    <dbReference type="NCBI Taxonomy" id="1458425"/>
    <lineage>
        <taxon>Bacteria</taxon>
        <taxon>Pseudomonadati</taxon>
        <taxon>Pseudomonadota</taxon>
        <taxon>Betaproteobacteria</taxon>
        <taxon>Burkholderiales</taxon>
        <taxon>Comamonadaceae</taxon>
        <taxon>Serpentinimonas</taxon>
    </lineage>
</organism>
<name>A0A060NGN4_9BURK</name>
<dbReference type="HOGENOM" id="CLU_110687_1_2_4"/>
<proteinExistence type="predicted"/>
<evidence type="ECO:0000313" key="2">
    <source>
        <dbReference type="Proteomes" id="UP000067461"/>
    </source>
</evidence>
<reference evidence="1 2" key="1">
    <citation type="journal article" date="2014" name="Nat. Commun.">
        <title>Physiological and genomic features of highly alkaliphilic hydrogen-utilizing Betaproteobacteria from a continental serpentinizing site.</title>
        <authorList>
            <person name="Suzuki S."/>
            <person name="Kuenen J.G."/>
            <person name="Schipper K."/>
            <person name="van der Velde S."/>
            <person name="Ishii S."/>
            <person name="Wu A."/>
            <person name="Sorokin D.Y."/>
            <person name="Tenney A."/>
            <person name="Meng X.Y."/>
            <person name="Morrill P.L."/>
            <person name="Kamagata Y."/>
            <person name="Muyzer G."/>
            <person name="Nealson K.H."/>
        </authorList>
    </citation>
    <scope>NUCLEOTIDE SEQUENCE [LARGE SCALE GENOMIC DNA]</scope>
    <source>
        <strain evidence="1 2">A1</strain>
    </source>
</reference>
<dbReference type="InterPro" id="IPR009387">
    <property type="entry name" value="HigB-2"/>
</dbReference>
<dbReference type="Proteomes" id="UP000067461">
    <property type="component" value="Chromosome"/>
</dbReference>
<keyword evidence="2" id="KW-1185">Reference proteome</keyword>
<dbReference type="PIRSF" id="PIRSF039032">
    <property type="entry name" value="HigB-2"/>
    <property type="match status" value="1"/>
</dbReference>